<dbReference type="SUPFAM" id="SSF48452">
    <property type="entry name" value="TPR-like"/>
    <property type="match status" value="1"/>
</dbReference>
<evidence type="ECO:0000313" key="4">
    <source>
        <dbReference type="Proteomes" id="UP000002019"/>
    </source>
</evidence>
<evidence type="ECO:0000313" key="3">
    <source>
        <dbReference type="EMBL" id="CAO80078.1"/>
    </source>
</evidence>
<dbReference type="PROSITE" id="PS51257">
    <property type="entry name" value="PROKAR_LIPOPROTEIN"/>
    <property type="match status" value="1"/>
</dbReference>
<dbReference type="InterPro" id="IPR011990">
    <property type="entry name" value="TPR-like_helical_dom_sf"/>
</dbReference>
<dbReference type="Proteomes" id="UP000002019">
    <property type="component" value="Chromosome"/>
</dbReference>
<protein>
    <recommendedName>
        <fullName evidence="5">Lipoprotein</fullName>
    </recommendedName>
</protein>
<feature type="chain" id="PRO_5002757771" description="Lipoprotein" evidence="2">
    <location>
        <begin position="21"/>
        <end position="284"/>
    </location>
</feature>
<dbReference type="STRING" id="459349.CLOAM0168"/>
<evidence type="ECO:0000256" key="1">
    <source>
        <dbReference type="SAM" id="Coils"/>
    </source>
</evidence>
<name>B0VF26_CLOAI</name>
<evidence type="ECO:0008006" key="5">
    <source>
        <dbReference type="Google" id="ProtNLM"/>
    </source>
</evidence>
<feature type="coiled-coil region" evidence="1">
    <location>
        <begin position="159"/>
        <end position="186"/>
    </location>
</feature>
<evidence type="ECO:0000256" key="2">
    <source>
        <dbReference type="SAM" id="SignalP"/>
    </source>
</evidence>
<dbReference type="Gene3D" id="1.25.40.10">
    <property type="entry name" value="Tetratricopeptide repeat domain"/>
    <property type="match status" value="1"/>
</dbReference>
<dbReference type="KEGG" id="caci:CLOAM0168"/>
<feature type="signal peptide" evidence="2">
    <location>
        <begin position="1"/>
        <end position="20"/>
    </location>
</feature>
<dbReference type="RefSeq" id="WP_015423939.1">
    <property type="nucleotide sequence ID" value="NC_020449.1"/>
</dbReference>
<organism evidence="3 4">
    <name type="scientific">Cloacimonas acidaminovorans (strain Evry)</name>
    <dbReference type="NCBI Taxonomy" id="459349"/>
    <lineage>
        <taxon>Bacteria</taxon>
        <taxon>Pseudomonadati</taxon>
        <taxon>Candidatus Cloacimonadota</taxon>
        <taxon>Candidatus Cloacimonadia</taxon>
        <taxon>Candidatus Cloacimonadales</taxon>
        <taxon>Candidatus Cloacimonadaceae</taxon>
        <taxon>Candidatus Cloacimonas</taxon>
    </lineage>
</organism>
<dbReference type="AlphaFoldDB" id="B0VF26"/>
<accession>B0VF26</accession>
<keyword evidence="4" id="KW-1185">Reference proteome</keyword>
<reference evidence="3 4" key="1">
    <citation type="journal article" date="2008" name="J. Bacteriol.">
        <title>'Candidatus Cloacamonas acidaminovorans': genome sequence reconstruction provides a first glimpse of a new bacterial division.</title>
        <authorList>
            <person name="Pelletier E."/>
            <person name="Kreimeyer A."/>
            <person name="Bocs S."/>
            <person name="Rouy Z."/>
            <person name="Gyapay G."/>
            <person name="Chouari R."/>
            <person name="Riviere D."/>
            <person name="Ganesan A."/>
            <person name="Daegelen P."/>
            <person name="Sghir A."/>
            <person name="Cohen G.N."/>
            <person name="Medigue C."/>
            <person name="Weissenbach J."/>
            <person name="Le Paslier D."/>
        </authorList>
    </citation>
    <scope>NUCLEOTIDE SEQUENCE [LARGE SCALE GENOMIC DNA]</scope>
    <source>
        <strain evidence="4">Evry</strain>
    </source>
</reference>
<dbReference type="EMBL" id="CU466930">
    <property type="protein sequence ID" value="CAO80078.1"/>
    <property type="molecule type" value="Genomic_DNA"/>
</dbReference>
<gene>
    <name evidence="3" type="ordered locus">CLOAM0168</name>
</gene>
<dbReference type="HOGENOM" id="CLU_978971_0_0_0"/>
<proteinExistence type="predicted"/>
<keyword evidence="1" id="KW-0175">Coiled coil</keyword>
<keyword evidence="2" id="KW-0732">Signal</keyword>
<sequence length="284" mass="33091">MCRKWLFLILLILTACSTVKIPVEPQAKIDANNHLRFALQMENNRDFSSARESYIFLTENYRSFADIKGMLACLSGLARIELENNNEKAYLQYKNQMAEIIQNTAPELAYYLLLLELYNYQRENNYSAISQKAISKIDYPAEVNLKLAIDKLQADSYLAIAEEKQVKELINLAKKMEKQQKKAKYNDPELLSSAWYALAYYYYRTADYETANFYADKAQDWDYRFGNFRGMAHCLWLKAQIAAAENNIPAAKRYWKKAEGIFSSLQDNVAREELNTTMQKMLKE</sequence>